<dbReference type="AlphaFoldDB" id="A0A1Y2CX89"/>
<proteinExistence type="predicted"/>
<accession>A0A1Y2CX89</accession>
<name>A0A1Y2CX89_9FUNG</name>
<comment type="caution">
    <text evidence="1">The sequence shown here is derived from an EMBL/GenBank/DDBJ whole genome shotgun (WGS) entry which is preliminary data.</text>
</comment>
<protein>
    <submittedName>
        <fullName evidence="1">Uncharacterized protein</fullName>
    </submittedName>
</protein>
<reference evidence="1 2" key="1">
    <citation type="submission" date="2016-07" db="EMBL/GenBank/DDBJ databases">
        <title>Pervasive Adenine N6-methylation of Active Genes in Fungi.</title>
        <authorList>
            <consortium name="DOE Joint Genome Institute"/>
            <person name="Mondo S.J."/>
            <person name="Dannebaum R.O."/>
            <person name="Kuo R.C."/>
            <person name="Labutti K."/>
            <person name="Haridas S."/>
            <person name="Kuo A."/>
            <person name="Salamov A."/>
            <person name="Ahrendt S.R."/>
            <person name="Lipzen A."/>
            <person name="Sullivan W."/>
            <person name="Andreopoulos W.B."/>
            <person name="Clum A."/>
            <person name="Lindquist E."/>
            <person name="Daum C."/>
            <person name="Ramamoorthy G.K."/>
            <person name="Gryganskyi A."/>
            <person name="Culley D."/>
            <person name="Magnuson J.K."/>
            <person name="James T.Y."/>
            <person name="O'Malley M.A."/>
            <person name="Stajich J.E."/>
            <person name="Spatafora J.W."/>
            <person name="Visel A."/>
            <person name="Grigoriev I.V."/>
        </authorList>
    </citation>
    <scope>NUCLEOTIDE SEQUENCE [LARGE SCALE GENOMIC DNA]</scope>
    <source>
        <strain evidence="1 2">JEL800</strain>
    </source>
</reference>
<sequence length="91" mass="10130">MGATRTVCYQQGPVVFIIPHSQVGFSSYTDGKFPLFRAFLRKCESDFGIAGEAGIAVKSDNSGQKNILSTGHDWNLLCRRNYTASIHFREL</sequence>
<gene>
    <name evidence="1" type="ORF">BCR33DRAFT_712660</name>
</gene>
<organism evidence="1 2">
    <name type="scientific">Rhizoclosmatium globosum</name>
    <dbReference type="NCBI Taxonomy" id="329046"/>
    <lineage>
        <taxon>Eukaryota</taxon>
        <taxon>Fungi</taxon>
        <taxon>Fungi incertae sedis</taxon>
        <taxon>Chytridiomycota</taxon>
        <taxon>Chytridiomycota incertae sedis</taxon>
        <taxon>Chytridiomycetes</taxon>
        <taxon>Chytridiales</taxon>
        <taxon>Chytriomycetaceae</taxon>
        <taxon>Rhizoclosmatium</taxon>
    </lineage>
</organism>
<evidence type="ECO:0000313" key="2">
    <source>
        <dbReference type="Proteomes" id="UP000193642"/>
    </source>
</evidence>
<dbReference type="EMBL" id="MCGO01000005">
    <property type="protein sequence ID" value="ORY51642.1"/>
    <property type="molecule type" value="Genomic_DNA"/>
</dbReference>
<evidence type="ECO:0000313" key="1">
    <source>
        <dbReference type="EMBL" id="ORY51642.1"/>
    </source>
</evidence>
<feature type="non-terminal residue" evidence="1">
    <location>
        <position position="91"/>
    </location>
</feature>
<dbReference type="Proteomes" id="UP000193642">
    <property type="component" value="Unassembled WGS sequence"/>
</dbReference>
<keyword evidence="2" id="KW-1185">Reference proteome</keyword>